<name>A0ABR7UZZ1_9FLAO</name>
<accession>A0ABR7UZZ1</accession>
<dbReference type="Proteomes" id="UP001166021">
    <property type="component" value="Unassembled WGS sequence"/>
</dbReference>
<comment type="similarity">
    <text evidence="1">Belongs to the 4-hydroxybenzoyl-CoA thioesterase family.</text>
</comment>
<dbReference type="SUPFAM" id="SSF54637">
    <property type="entry name" value="Thioesterase/thiol ester dehydrase-isomerase"/>
    <property type="match status" value="1"/>
</dbReference>
<dbReference type="PANTHER" id="PTHR31793:SF27">
    <property type="entry name" value="NOVEL THIOESTERASE SUPERFAMILY DOMAIN AND SAPOSIN A-TYPE DOMAIN CONTAINING PROTEIN (0610012H03RIK)"/>
    <property type="match status" value="1"/>
</dbReference>
<reference evidence="4" key="1">
    <citation type="submission" date="2020-05" db="EMBL/GenBank/DDBJ databases">
        <title>The draft genome sequence of Maribacter sp. ANRC-HE7.</title>
        <authorList>
            <person name="Mu L."/>
        </authorList>
    </citation>
    <scope>NUCLEOTIDE SEQUENCE</scope>
    <source>
        <strain evidence="4">ANRC-HE7</strain>
    </source>
</reference>
<dbReference type="Pfam" id="PF01643">
    <property type="entry name" value="Acyl-ACP_TE"/>
    <property type="match status" value="1"/>
</dbReference>
<organism evidence="4 5">
    <name type="scientific">Maribacter aquimaris</name>
    <dbReference type="NCBI Taxonomy" id="2737171"/>
    <lineage>
        <taxon>Bacteria</taxon>
        <taxon>Pseudomonadati</taxon>
        <taxon>Bacteroidota</taxon>
        <taxon>Flavobacteriia</taxon>
        <taxon>Flavobacteriales</taxon>
        <taxon>Flavobacteriaceae</taxon>
        <taxon>Maribacter</taxon>
    </lineage>
</organism>
<dbReference type="InterPro" id="IPR029069">
    <property type="entry name" value="HotDog_dom_sf"/>
</dbReference>
<dbReference type="InterPro" id="IPR002864">
    <property type="entry name" value="Acyl-ACP_thioesterase_NHD"/>
</dbReference>
<proteinExistence type="inferred from homology"/>
<comment type="caution">
    <text evidence="4">The sequence shown here is derived from an EMBL/GenBank/DDBJ whole genome shotgun (WGS) entry which is preliminary data.</text>
</comment>
<evidence type="ECO:0000313" key="5">
    <source>
        <dbReference type="Proteomes" id="UP001166021"/>
    </source>
</evidence>
<sequence>MMESYEKKIIVSQADLDDLNHVNNVRYVQWIQDISKEHWQSTAPKEMQAGILWVVKNHNIDYLSSAVLGDVILAKTFIASTKGAISVRCVEMYNDKTNELLVRSVTEWCLLNAMTLRPIRISGKIQKVFLSD</sequence>
<dbReference type="EMBL" id="JABTCF010000001">
    <property type="protein sequence ID" value="MBD0776507.1"/>
    <property type="molecule type" value="Genomic_DNA"/>
</dbReference>
<evidence type="ECO:0000313" key="4">
    <source>
        <dbReference type="EMBL" id="MBD0776507.1"/>
    </source>
</evidence>
<feature type="domain" description="Acyl-ACP thioesterase N-terminal hotdog" evidence="3">
    <location>
        <begin position="4"/>
        <end position="126"/>
    </location>
</feature>
<dbReference type="Gene3D" id="3.10.129.10">
    <property type="entry name" value="Hotdog Thioesterase"/>
    <property type="match status" value="1"/>
</dbReference>
<dbReference type="CDD" id="cd00586">
    <property type="entry name" value="4HBT"/>
    <property type="match status" value="1"/>
</dbReference>
<dbReference type="PANTHER" id="PTHR31793">
    <property type="entry name" value="4-HYDROXYBENZOYL-COA THIOESTERASE FAMILY MEMBER"/>
    <property type="match status" value="1"/>
</dbReference>
<evidence type="ECO:0000259" key="3">
    <source>
        <dbReference type="Pfam" id="PF01643"/>
    </source>
</evidence>
<dbReference type="InterPro" id="IPR050563">
    <property type="entry name" value="4-hydroxybenzoyl-CoA_TE"/>
</dbReference>
<keyword evidence="5" id="KW-1185">Reference proteome</keyword>
<protein>
    <submittedName>
        <fullName evidence="4">Acyl-CoA thioesterase</fullName>
    </submittedName>
</protein>
<evidence type="ECO:0000256" key="1">
    <source>
        <dbReference type="ARBA" id="ARBA00005953"/>
    </source>
</evidence>
<keyword evidence="2" id="KW-0378">Hydrolase</keyword>
<gene>
    <name evidence="4" type="ORF">HPE56_01780</name>
</gene>
<evidence type="ECO:0000256" key="2">
    <source>
        <dbReference type="ARBA" id="ARBA00022801"/>
    </source>
</evidence>